<feature type="non-terminal residue" evidence="1">
    <location>
        <position position="194"/>
    </location>
</feature>
<sequence length="194" mass="21053">MASGAPIPVSWTSGSKGSSVELLHFARPFSVCATHRSPDVHVLCRALCPGAYEAVQSTSTATVVTAGTAAAYADAWKGLVELEAVASAVDEGLGRHLTDVWVDWEESDEGLLGRFDVKAALLFAHKMKFRSAMPVGEWASSWLCVRRHLKGPGGRPWHGHGAVIKASFDEKDLLFADEDETWQDSNSNLRVTFR</sequence>
<reference evidence="1" key="1">
    <citation type="submission" date="2022-10" db="EMBL/GenBank/DDBJ databases">
        <authorList>
            <person name="Chen Y."/>
            <person name="Dougan E. K."/>
            <person name="Chan C."/>
            <person name="Rhodes N."/>
            <person name="Thang M."/>
        </authorList>
    </citation>
    <scope>NUCLEOTIDE SEQUENCE</scope>
</reference>
<organism evidence="1">
    <name type="scientific">Cladocopium goreaui</name>
    <dbReference type="NCBI Taxonomy" id="2562237"/>
    <lineage>
        <taxon>Eukaryota</taxon>
        <taxon>Sar</taxon>
        <taxon>Alveolata</taxon>
        <taxon>Dinophyceae</taxon>
        <taxon>Suessiales</taxon>
        <taxon>Symbiodiniaceae</taxon>
        <taxon>Cladocopium</taxon>
    </lineage>
</organism>
<dbReference type="OrthoDB" id="10648369at2759"/>
<dbReference type="EMBL" id="CAMXCT020001383">
    <property type="protein sequence ID" value="CAL1142946.1"/>
    <property type="molecule type" value="Genomic_DNA"/>
</dbReference>
<dbReference type="EMBL" id="CAMXCT010001383">
    <property type="protein sequence ID" value="CAI3989571.1"/>
    <property type="molecule type" value="Genomic_DNA"/>
</dbReference>
<comment type="caution">
    <text evidence="1">The sequence shown here is derived from an EMBL/GenBank/DDBJ whole genome shotgun (WGS) entry which is preliminary data.</text>
</comment>
<dbReference type="AlphaFoldDB" id="A0A9P1FVE2"/>
<dbReference type="Proteomes" id="UP001152797">
    <property type="component" value="Unassembled WGS sequence"/>
</dbReference>
<evidence type="ECO:0000313" key="3">
    <source>
        <dbReference type="Proteomes" id="UP001152797"/>
    </source>
</evidence>
<reference evidence="2 3" key="2">
    <citation type="submission" date="2024-05" db="EMBL/GenBank/DDBJ databases">
        <authorList>
            <person name="Chen Y."/>
            <person name="Shah S."/>
            <person name="Dougan E. K."/>
            <person name="Thang M."/>
            <person name="Chan C."/>
        </authorList>
    </citation>
    <scope>NUCLEOTIDE SEQUENCE [LARGE SCALE GENOMIC DNA]</scope>
</reference>
<evidence type="ECO:0000313" key="1">
    <source>
        <dbReference type="EMBL" id="CAI3989571.1"/>
    </source>
</evidence>
<name>A0A9P1FVE2_9DINO</name>
<gene>
    <name evidence="1" type="ORF">C1SCF055_LOCUS16638</name>
</gene>
<keyword evidence="3" id="KW-1185">Reference proteome</keyword>
<proteinExistence type="predicted"/>
<accession>A0A9P1FVE2</accession>
<protein>
    <submittedName>
        <fullName evidence="2">Circumsporozoite protein</fullName>
    </submittedName>
</protein>
<evidence type="ECO:0000313" key="2">
    <source>
        <dbReference type="EMBL" id="CAL4776883.1"/>
    </source>
</evidence>
<dbReference type="EMBL" id="CAMXCT030001383">
    <property type="protein sequence ID" value="CAL4776883.1"/>
    <property type="molecule type" value="Genomic_DNA"/>
</dbReference>